<dbReference type="InterPro" id="IPR002789">
    <property type="entry name" value="HerA_central"/>
</dbReference>
<reference evidence="6 7" key="1">
    <citation type="submission" date="2014-03" db="EMBL/GenBank/DDBJ databases">
        <title>Draft genome sequence of the novel thermoacidophilic archaea Acidianus copahuensis ALE1 strain, isolated from Copahue volcanic area in Neuquen Argentina.</title>
        <authorList>
            <person name="Urbieta M.S."/>
            <person name="Rascovan N."/>
            <person name="Castro C."/>
            <person name="Revale S."/>
            <person name="Giaveno M.A."/>
            <person name="Vazquez M.P."/>
            <person name="Donati E.R."/>
        </authorList>
    </citation>
    <scope>NUCLEOTIDE SEQUENCE [LARGE SCALE GENOMIC DNA]</scope>
    <source>
        <strain evidence="6 7">ALE1</strain>
    </source>
</reference>
<dbReference type="EMBL" id="JFZT01000052">
    <property type="protein sequence ID" value="EZQ02258.1"/>
    <property type="molecule type" value="Genomic_DNA"/>
</dbReference>
<dbReference type="Pfam" id="PF01935">
    <property type="entry name" value="DUF87"/>
    <property type="match status" value="1"/>
</dbReference>
<dbReference type="Proteomes" id="UP000024332">
    <property type="component" value="Unassembled WGS sequence"/>
</dbReference>
<organism evidence="6 7">
    <name type="scientific">Candidatus Acidianus copahuensis</name>
    <dbReference type="NCBI Taxonomy" id="1160895"/>
    <lineage>
        <taxon>Archaea</taxon>
        <taxon>Thermoproteota</taxon>
        <taxon>Thermoprotei</taxon>
        <taxon>Sulfolobales</taxon>
        <taxon>Sulfolobaceae</taxon>
        <taxon>Acidianus</taxon>
    </lineage>
</organism>
<evidence type="ECO:0000256" key="3">
    <source>
        <dbReference type="ARBA" id="ARBA00048954"/>
    </source>
</evidence>
<dbReference type="SUPFAM" id="SSF52540">
    <property type="entry name" value="P-loop containing nucleoside triphosphate hydrolases"/>
    <property type="match status" value="1"/>
</dbReference>
<keyword evidence="7" id="KW-1185">Reference proteome</keyword>
<dbReference type="AlphaFoldDB" id="A0A031LL22"/>
<gene>
    <name evidence="6" type="ORF">CM19_10660</name>
</gene>
<evidence type="ECO:0000256" key="4">
    <source>
        <dbReference type="ARBA" id="ARBA00048988"/>
    </source>
</evidence>
<evidence type="ECO:0000256" key="1">
    <source>
        <dbReference type="ARBA" id="ARBA00007816"/>
    </source>
</evidence>
<comment type="catalytic activity">
    <reaction evidence="3">
        <text>ATP + H2O = ADP + phosphate + H(+)</text>
        <dbReference type="Rhea" id="RHEA:13065"/>
        <dbReference type="ChEBI" id="CHEBI:15377"/>
        <dbReference type="ChEBI" id="CHEBI:15378"/>
        <dbReference type="ChEBI" id="CHEBI:30616"/>
        <dbReference type="ChEBI" id="CHEBI:43474"/>
        <dbReference type="ChEBI" id="CHEBI:456216"/>
        <dbReference type="EC" id="5.6.2.3"/>
    </reaction>
</comment>
<accession>A0A031LL22</accession>
<dbReference type="PANTHER" id="PTHR42957:SF1">
    <property type="entry name" value="HELICASE MJ1565-RELATED"/>
    <property type="match status" value="1"/>
</dbReference>
<comment type="catalytic activity">
    <reaction evidence="4">
        <text>ATP + H2O = ADP + phosphate + H(+)</text>
        <dbReference type="Rhea" id="RHEA:13065"/>
        <dbReference type="ChEBI" id="CHEBI:15377"/>
        <dbReference type="ChEBI" id="CHEBI:15378"/>
        <dbReference type="ChEBI" id="CHEBI:30616"/>
        <dbReference type="ChEBI" id="CHEBI:43474"/>
        <dbReference type="ChEBI" id="CHEBI:456216"/>
        <dbReference type="EC" id="5.6.2.4"/>
    </reaction>
</comment>
<dbReference type="InterPro" id="IPR027417">
    <property type="entry name" value="P-loop_NTPase"/>
</dbReference>
<evidence type="ECO:0000313" key="7">
    <source>
        <dbReference type="Proteomes" id="UP000024332"/>
    </source>
</evidence>
<comment type="catalytic activity">
    <reaction evidence="2">
        <text>Couples ATP hydrolysis with the unwinding of duplex DNA by translocating in the 3'-5' direction.</text>
        <dbReference type="EC" id="5.6.2.4"/>
    </reaction>
</comment>
<dbReference type="InterPro" id="IPR003593">
    <property type="entry name" value="AAA+_ATPase"/>
</dbReference>
<comment type="similarity">
    <text evidence="1">Belongs to the HerA family.</text>
</comment>
<sequence length="242" mass="27255">MDLGFTLDSNEIARKCIAILGIRGSGKSNTAKVLASELIADGYPVVIIDPDGEYELNAITIDNFDLDTDILAKQIIYDGESTIIDMNEWNNKAFNFLFNLLDSLWNKSKVGGKSFFILLEEAHEFIPQNEKTRLSEEITRIALRGRKRGIGMILVSQRSAKINKDVLTQSEVYFLHKVVHPADIKVYREILPWKAKDVESVKSLEVGEAFFYVNGTVNKVKVKKYLAPIVPTSLNVDSYSYS</sequence>
<evidence type="ECO:0000259" key="5">
    <source>
        <dbReference type="SMART" id="SM00382"/>
    </source>
</evidence>
<dbReference type="GO" id="GO:0043139">
    <property type="term" value="F:5'-3' DNA helicase activity"/>
    <property type="evidence" value="ECO:0007669"/>
    <property type="project" value="UniProtKB-EC"/>
</dbReference>
<proteinExistence type="inferred from homology"/>
<dbReference type="GO" id="GO:0043138">
    <property type="term" value="F:3'-5' DNA helicase activity"/>
    <property type="evidence" value="ECO:0007669"/>
    <property type="project" value="UniProtKB-EC"/>
</dbReference>
<dbReference type="Gene3D" id="3.40.50.300">
    <property type="entry name" value="P-loop containing nucleotide triphosphate hydrolases"/>
    <property type="match status" value="1"/>
</dbReference>
<name>A0A031LL22_9CREN</name>
<dbReference type="InterPro" id="IPR008571">
    <property type="entry name" value="HerA-like"/>
</dbReference>
<dbReference type="RefSeq" id="WP_048100326.1">
    <property type="nucleotide sequence ID" value="NZ_JFZT01000052.1"/>
</dbReference>
<evidence type="ECO:0000313" key="6">
    <source>
        <dbReference type="EMBL" id="EZQ02258.1"/>
    </source>
</evidence>
<feature type="domain" description="AAA+ ATPase" evidence="5">
    <location>
        <begin position="13"/>
        <end position="178"/>
    </location>
</feature>
<dbReference type="PANTHER" id="PTHR42957">
    <property type="entry name" value="HELICASE MJ1565-RELATED"/>
    <property type="match status" value="1"/>
</dbReference>
<comment type="caution">
    <text evidence="6">The sequence shown here is derived from an EMBL/GenBank/DDBJ whole genome shotgun (WGS) entry which is preliminary data.</text>
</comment>
<dbReference type="STRING" id="1160895.CM19_10660"/>
<dbReference type="OrthoDB" id="107033at2157"/>
<protein>
    <submittedName>
        <fullName evidence="6">ATPase</fullName>
    </submittedName>
</protein>
<dbReference type="SMART" id="SM00382">
    <property type="entry name" value="AAA"/>
    <property type="match status" value="1"/>
</dbReference>
<evidence type="ECO:0000256" key="2">
    <source>
        <dbReference type="ARBA" id="ARBA00034617"/>
    </source>
</evidence>
<dbReference type="CDD" id="cd01127">
    <property type="entry name" value="TrwB_TraG_TraD_VirD4"/>
    <property type="match status" value="1"/>
</dbReference>